<dbReference type="OrthoDB" id="5954824at2759"/>
<gene>
    <name evidence="6" type="primary">FKH2</name>
    <name evidence="6" type="ORF">IWQ62_004745</name>
</gene>
<keyword evidence="7" id="KW-1185">Reference proteome</keyword>
<dbReference type="InterPro" id="IPR001766">
    <property type="entry name" value="Fork_head_dom"/>
</dbReference>
<feature type="domain" description="Fork-head" evidence="5">
    <location>
        <begin position="230"/>
        <end position="310"/>
    </location>
</feature>
<dbReference type="EMBL" id="JANBPY010001682">
    <property type="protein sequence ID" value="KAJ1959105.1"/>
    <property type="molecule type" value="Genomic_DNA"/>
</dbReference>
<reference evidence="6" key="1">
    <citation type="submission" date="2022-07" db="EMBL/GenBank/DDBJ databases">
        <title>Phylogenomic reconstructions and comparative analyses of Kickxellomycotina fungi.</title>
        <authorList>
            <person name="Reynolds N.K."/>
            <person name="Stajich J.E."/>
            <person name="Barry K."/>
            <person name="Grigoriev I.V."/>
            <person name="Crous P."/>
            <person name="Smith M.E."/>
        </authorList>
    </citation>
    <scope>NUCLEOTIDE SEQUENCE</scope>
    <source>
        <strain evidence="6">RSA 1196</strain>
    </source>
</reference>
<dbReference type="InterPro" id="IPR036388">
    <property type="entry name" value="WH-like_DNA-bd_sf"/>
</dbReference>
<keyword evidence="2 3" id="KW-0539">Nucleus</keyword>
<dbReference type="PANTHER" id="PTHR11829:SF343">
    <property type="entry name" value="FORK-HEAD DOMAIN-CONTAINING PROTEIN"/>
    <property type="match status" value="1"/>
</dbReference>
<feature type="region of interest" description="Disordered" evidence="4">
    <location>
        <begin position="449"/>
        <end position="482"/>
    </location>
</feature>
<dbReference type="PANTHER" id="PTHR11829">
    <property type="entry name" value="FORKHEAD BOX PROTEIN"/>
    <property type="match status" value="1"/>
</dbReference>
<dbReference type="PRINTS" id="PR00053">
    <property type="entry name" value="FORKHEAD"/>
</dbReference>
<name>A0A9W8ARS2_9FUNG</name>
<feature type="DNA-binding region" description="Fork-head" evidence="3">
    <location>
        <begin position="230"/>
        <end position="310"/>
    </location>
</feature>
<dbReference type="PROSITE" id="PS50039">
    <property type="entry name" value="FORK_HEAD_3"/>
    <property type="match status" value="1"/>
</dbReference>
<dbReference type="GO" id="GO:0000978">
    <property type="term" value="F:RNA polymerase II cis-regulatory region sequence-specific DNA binding"/>
    <property type="evidence" value="ECO:0007669"/>
    <property type="project" value="TreeGrafter"/>
</dbReference>
<evidence type="ECO:0000313" key="7">
    <source>
        <dbReference type="Proteomes" id="UP001150925"/>
    </source>
</evidence>
<protein>
    <submittedName>
        <fullName evidence="6">Transcription factor</fullName>
    </submittedName>
</protein>
<accession>A0A9W8ARS2</accession>
<dbReference type="GO" id="GO:0005634">
    <property type="term" value="C:nucleus"/>
    <property type="evidence" value="ECO:0007669"/>
    <property type="project" value="UniProtKB-SubCell"/>
</dbReference>
<evidence type="ECO:0000256" key="3">
    <source>
        <dbReference type="PROSITE-ProRule" id="PRU00089"/>
    </source>
</evidence>
<dbReference type="SUPFAM" id="SSF46785">
    <property type="entry name" value="Winged helix' DNA-binding domain"/>
    <property type="match status" value="1"/>
</dbReference>
<evidence type="ECO:0000256" key="2">
    <source>
        <dbReference type="ARBA" id="ARBA00023242"/>
    </source>
</evidence>
<evidence type="ECO:0000256" key="4">
    <source>
        <dbReference type="SAM" id="MobiDB-lite"/>
    </source>
</evidence>
<evidence type="ECO:0000313" key="6">
    <source>
        <dbReference type="EMBL" id="KAJ1959105.1"/>
    </source>
</evidence>
<proteinExistence type="predicted"/>
<organism evidence="6 7">
    <name type="scientific">Dispira parvispora</name>
    <dbReference type="NCBI Taxonomy" id="1520584"/>
    <lineage>
        <taxon>Eukaryota</taxon>
        <taxon>Fungi</taxon>
        <taxon>Fungi incertae sedis</taxon>
        <taxon>Zoopagomycota</taxon>
        <taxon>Kickxellomycotina</taxon>
        <taxon>Dimargaritomycetes</taxon>
        <taxon>Dimargaritales</taxon>
        <taxon>Dimargaritaceae</taxon>
        <taxon>Dispira</taxon>
    </lineage>
</organism>
<evidence type="ECO:0000259" key="5">
    <source>
        <dbReference type="PROSITE" id="PS50039"/>
    </source>
</evidence>
<dbReference type="Gene3D" id="1.10.10.10">
    <property type="entry name" value="Winged helix-like DNA-binding domain superfamily/Winged helix DNA-binding domain"/>
    <property type="match status" value="1"/>
</dbReference>
<dbReference type="Pfam" id="PF00250">
    <property type="entry name" value="Forkhead"/>
    <property type="match status" value="1"/>
</dbReference>
<comment type="subcellular location">
    <subcellularLocation>
        <location evidence="3">Nucleus</location>
    </subcellularLocation>
</comment>
<sequence length="519" mass="57287">MDSRILTNPEAIRAIKAVPSLNPCSFHSAPSTPVYSSPSPHGVSLVRSYTYSDSRSTPSQFYQNSKRCATNPLVTTTPVRSPGSIPFWSTPGTDGTISYTDNPKDRSLVSQRISRCHSSSSVGPIRDAWVPGWGTPQSLPRFTHRQSPPSSLPSDPFIGAGMVCTDFPTPASLSPLAHRVQRHRPYTTQSPLAYRVGSHPRMGSKHYLPTSYSAHKDLLSPKSESEHLEKPKETYSMLIARAILSTPGYMARLSTIYRWISDHYPYFRTKESLGWQNSIRHNLSLNKSFIRIPADQPAQSTGKGDYWTISAMYFDKFQHLLEECTVRQFSPGMYLPMVHDWTPPVHYPPSLSPYSMDSCYSLGSPSPSTVSLPGLLPCYRNISTPRRKPSAQRMATKAVEPQHLAVETIVSSMSPTRSNPLVELTPITPSPIGRLESWTKADYITKPPPVMPPLRKRSASYHVDDGDPPLAKRSKPLSEAPAKVEADVIASGELSPAQVKMSLSGASSKSILNITNLLN</sequence>
<dbReference type="PROSITE" id="PS00658">
    <property type="entry name" value="FORK_HEAD_2"/>
    <property type="match status" value="1"/>
</dbReference>
<dbReference type="AlphaFoldDB" id="A0A9W8ARS2"/>
<keyword evidence="1 3" id="KW-0238">DNA-binding</keyword>
<dbReference type="GO" id="GO:0000981">
    <property type="term" value="F:DNA-binding transcription factor activity, RNA polymerase II-specific"/>
    <property type="evidence" value="ECO:0007669"/>
    <property type="project" value="TreeGrafter"/>
</dbReference>
<dbReference type="CDD" id="cd00059">
    <property type="entry name" value="FH_FOX"/>
    <property type="match status" value="1"/>
</dbReference>
<dbReference type="SMART" id="SM00339">
    <property type="entry name" value="FH"/>
    <property type="match status" value="1"/>
</dbReference>
<comment type="caution">
    <text evidence="6">The sequence shown here is derived from an EMBL/GenBank/DDBJ whole genome shotgun (WGS) entry which is preliminary data.</text>
</comment>
<dbReference type="Proteomes" id="UP001150925">
    <property type="component" value="Unassembled WGS sequence"/>
</dbReference>
<dbReference type="InterPro" id="IPR030456">
    <property type="entry name" value="TF_fork_head_CS_2"/>
</dbReference>
<dbReference type="InterPro" id="IPR036390">
    <property type="entry name" value="WH_DNA-bd_sf"/>
</dbReference>
<dbReference type="InterPro" id="IPR050211">
    <property type="entry name" value="FOX_domain-containing"/>
</dbReference>
<evidence type="ECO:0000256" key="1">
    <source>
        <dbReference type="ARBA" id="ARBA00023125"/>
    </source>
</evidence>